<reference evidence="4 5" key="1">
    <citation type="submission" date="2023-09" db="EMBL/GenBank/DDBJ databases">
        <title>Multi-omics analysis of a traditional fermented food reveals byproduct-associated fungal strains for waste-to-food upcycling.</title>
        <authorList>
            <consortium name="Lawrence Berkeley National Laboratory"/>
            <person name="Rekdal V.M."/>
            <person name="Villalobos-Escobedo J.M."/>
            <person name="Rodriguez-Valeron N."/>
            <person name="Garcia M.O."/>
            <person name="Vasquez D.P."/>
            <person name="Damayanti I."/>
            <person name="Sorensen P.M."/>
            <person name="Baidoo E.E."/>
            <person name="De Carvalho A.C."/>
            <person name="Riley R."/>
            <person name="Lipzen A."/>
            <person name="He G."/>
            <person name="Yan M."/>
            <person name="Haridas S."/>
            <person name="Daum C."/>
            <person name="Yoshinaga Y."/>
            <person name="Ng V."/>
            <person name="Grigoriev I.V."/>
            <person name="Munk R."/>
            <person name="Nuraida L."/>
            <person name="Wijaya C.H."/>
            <person name="Morales P.-C."/>
            <person name="Keasling J.D."/>
        </authorList>
    </citation>
    <scope>NUCLEOTIDE SEQUENCE [LARGE SCALE GENOMIC DNA]</scope>
    <source>
        <strain evidence="4 5">FGSC 2613</strain>
    </source>
</reference>
<feature type="compositionally biased region" description="Basic and acidic residues" evidence="2">
    <location>
        <begin position="172"/>
        <end position="184"/>
    </location>
</feature>
<dbReference type="Proteomes" id="UP001451303">
    <property type="component" value="Unassembled WGS sequence"/>
</dbReference>
<dbReference type="EMBL" id="JAVLET010000001">
    <property type="protein sequence ID" value="KAL0475776.1"/>
    <property type="molecule type" value="Genomic_DNA"/>
</dbReference>
<feature type="domain" description="T-SNARE coiled-coil homology" evidence="3">
    <location>
        <begin position="343"/>
        <end position="405"/>
    </location>
</feature>
<feature type="compositionally biased region" description="Polar residues" evidence="2">
    <location>
        <begin position="95"/>
        <end position="129"/>
    </location>
</feature>
<comment type="similarity">
    <text evidence="1">Belongs to the SNAP-25 family.</text>
</comment>
<name>A0ABR3DV60_NEUIN</name>
<dbReference type="InterPro" id="IPR000727">
    <property type="entry name" value="T_SNARE_dom"/>
</dbReference>
<dbReference type="PANTHER" id="PTHR19305">
    <property type="entry name" value="SYNAPTOSOMAL ASSOCIATED PROTEIN"/>
    <property type="match status" value="1"/>
</dbReference>
<protein>
    <recommendedName>
        <fullName evidence="3">t-SNARE coiled-coil homology domain-containing protein</fullName>
    </recommendedName>
</protein>
<feature type="compositionally biased region" description="Basic residues" evidence="2">
    <location>
        <begin position="1"/>
        <end position="10"/>
    </location>
</feature>
<sequence>MGWSFGRKKNKEAAAPENPYAQQPSVDPYANQYASPAQSQSTLSSAASSGPSPYQNQQAPPPYSAGGPVQQPPAAGRYTNDRFGTTDKYGDNRYDTPSSSHQNPYAPSANSNYKSGVSAQPSLYKQQYPVTYGDNKQPGQIPPDGPSDVPYQPTPQEIYGNKFGVPEEELTEEQKQDLEVDKSKNEILRTHQDGLASLQRTKQTLDHIMASAANAVEMTARQGDSLDRVELNSIAAAQKAEKAGDATKYLGKLNDRPFFVPAVSRKGLREMDEKRIMDESMEKMERQKARAAQYQGKQAVQGIMPGQKRGLLGAKGSKKYDDYEVDDEARSKFTFEDDDGQQEEVLKQQFAIERELAAQMGTLHQVTVGLGEVLERQNNQIGRITENHDRTDDKLVRTRVKLDAMLR</sequence>
<evidence type="ECO:0000313" key="5">
    <source>
        <dbReference type="Proteomes" id="UP001451303"/>
    </source>
</evidence>
<gene>
    <name evidence="4" type="ORF">QR685DRAFT_59304</name>
</gene>
<evidence type="ECO:0000259" key="3">
    <source>
        <dbReference type="PROSITE" id="PS50192"/>
    </source>
</evidence>
<evidence type="ECO:0000256" key="1">
    <source>
        <dbReference type="ARBA" id="ARBA00009480"/>
    </source>
</evidence>
<dbReference type="Gene3D" id="1.20.5.110">
    <property type="match status" value="1"/>
</dbReference>
<accession>A0ABR3DV60</accession>
<keyword evidence="5" id="KW-1185">Reference proteome</keyword>
<feature type="region of interest" description="Disordered" evidence="2">
    <location>
        <begin position="1"/>
        <end position="184"/>
    </location>
</feature>
<proteinExistence type="inferred from homology"/>
<comment type="caution">
    <text evidence="4">The sequence shown here is derived from an EMBL/GenBank/DDBJ whole genome shotgun (WGS) entry which is preliminary data.</text>
</comment>
<evidence type="ECO:0000313" key="4">
    <source>
        <dbReference type="EMBL" id="KAL0475776.1"/>
    </source>
</evidence>
<evidence type="ECO:0000256" key="2">
    <source>
        <dbReference type="SAM" id="MobiDB-lite"/>
    </source>
</evidence>
<organism evidence="4 5">
    <name type="scientific">Neurospora intermedia</name>
    <dbReference type="NCBI Taxonomy" id="5142"/>
    <lineage>
        <taxon>Eukaryota</taxon>
        <taxon>Fungi</taxon>
        <taxon>Dikarya</taxon>
        <taxon>Ascomycota</taxon>
        <taxon>Pezizomycotina</taxon>
        <taxon>Sordariomycetes</taxon>
        <taxon>Sordariomycetidae</taxon>
        <taxon>Sordariales</taxon>
        <taxon>Sordariaceae</taxon>
        <taxon>Neurospora</taxon>
    </lineage>
</organism>
<feature type="compositionally biased region" description="Basic and acidic residues" evidence="2">
    <location>
        <begin position="84"/>
        <end position="94"/>
    </location>
</feature>
<dbReference type="PROSITE" id="PS50192">
    <property type="entry name" value="T_SNARE"/>
    <property type="match status" value="1"/>
</dbReference>
<dbReference type="SUPFAM" id="SSF58038">
    <property type="entry name" value="SNARE fusion complex"/>
    <property type="match status" value="1"/>
</dbReference>
<dbReference type="PANTHER" id="PTHR19305:SF9">
    <property type="entry name" value="SYNAPTOSOMAL-ASSOCIATED PROTEIN 29"/>
    <property type="match status" value="1"/>
</dbReference>
<feature type="compositionally biased region" description="Low complexity" evidence="2">
    <location>
        <begin position="34"/>
        <end position="55"/>
    </location>
</feature>